<reference evidence="2 3" key="1">
    <citation type="submission" date="2020-08" db="EMBL/GenBank/DDBJ databases">
        <title>Genome public.</title>
        <authorList>
            <person name="Liu C."/>
            <person name="Sun Q."/>
        </authorList>
    </citation>
    <scope>NUCLEOTIDE SEQUENCE [LARGE SCALE GENOMIC DNA]</scope>
    <source>
        <strain evidence="2 3">NSJ-46</strain>
    </source>
</reference>
<organism evidence="2 3">
    <name type="scientific">Jingyaoa shaoxingensis</name>
    <dbReference type="NCBI Taxonomy" id="2763671"/>
    <lineage>
        <taxon>Bacteria</taxon>
        <taxon>Bacillati</taxon>
        <taxon>Bacillota</taxon>
        <taxon>Clostridia</taxon>
        <taxon>Lachnospirales</taxon>
        <taxon>Lachnospiraceae</taxon>
        <taxon>Jingyaoa</taxon>
    </lineage>
</organism>
<dbReference type="Proteomes" id="UP000657421">
    <property type="component" value="Unassembled WGS sequence"/>
</dbReference>
<dbReference type="RefSeq" id="WP_249307296.1">
    <property type="nucleotide sequence ID" value="NZ_JACRSZ010000003.1"/>
</dbReference>
<evidence type="ECO:0000259" key="1">
    <source>
        <dbReference type="Pfam" id="PF12654"/>
    </source>
</evidence>
<name>A0ABR7N7D3_9FIRM</name>
<evidence type="ECO:0000313" key="2">
    <source>
        <dbReference type="EMBL" id="MBC8572312.1"/>
    </source>
</evidence>
<dbReference type="Pfam" id="PF12654">
    <property type="entry name" value="DUF3786"/>
    <property type="match status" value="1"/>
</dbReference>
<accession>A0ABR7N7D3</accession>
<protein>
    <submittedName>
        <fullName evidence="2">DUF3786 domain-containing protein</fullName>
    </submittedName>
</protein>
<sequence length="213" mass="24522">MNLDYAKNSIEEVPFGQYLEQFQAMDPEAASVRTGIPYDTGRKCFTMRMLQRTYEISWPECNVTCLDKTEDVFAIMEDAVDAKIFAIRYLLNGVQSDSTGKFLTYRELPSGDLYFQQFQGRCLMRLAYGFGFKLDKFSDIMERLGAKKLTYGDVSYEIEFINGHFVRFILWAGDDEFPPSSQILFSDNFPLSFETYDLAVVGDISITTLKKMQ</sequence>
<gene>
    <name evidence="2" type="ORF">H8716_04315</name>
</gene>
<dbReference type="EMBL" id="JACRSZ010000003">
    <property type="protein sequence ID" value="MBC8572312.1"/>
    <property type="molecule type" value="Genomic_DNA"/>
</dbReference>
<dbReference type="InterPro" id="IPR024264">
    <property type="entry name" value="DUF3786"/>
</dbReference>
<feature type="domain" description="DUF3786" evidence="1">
    <location>
        <begin position="26"/>
        <end position="206"/>
    </location>
</feature>
<keyword evidence="3" id="KW-1185">Reference proteome</keyword>
<evidence type="ECO:0000313" key="3">
    <source>
        <dbReference type="Proteomes" id="UP000657421"/>
    </source>
</evidence>
<comment type="caution">
    <text evidence="2">The sequence shown here is derived from an EMBL/GenBank/DDBJ whole genome shotgun (WGS) entry which is preliminary data.</text>
</comment>
<proteinExistence type="predicted"/>